<dbReference type="InterPro" id="IPR045004">
    <property type="entry name" value="ECH_dom"/>
</dbReference>
<evidence type="ECO:0000313" key="5">
    <source>
        <dbReference type="EMBL" id="PWE54212.1"/>
    </source>
</evidence>
<organism evidence="5 6">
    <name type="scientific">Metarhizobium album</name>
    <dbReference type="NCBI Taxonomy" id="2182425"/>
    <lineage>
        <taxon>Bacteria</taxon>
        <taxon>Pseudomonadati</taxon>
        <taxon>Pseudomonadota</taxon>
        <taxon>Alphaproteobacteria</taxon>
        <taxon>Hyphomicrobiales</taxon>
        <taxon>Rhizobiaceae</taxon>
        <taxon>Metarhizobium</taxon>
    </lineage>
</organism>
<dbReference type="Gene3D" id="3.90.226.10">
    <property type="entry name" value="2-enoyl-CoA Hydratase, Chain A, domain 1"/>
    <property type="match status" value="1"/>
</dbReference>
<feature type="domain" description="Enoyl-CoA hydratase/isomerase" evidence="4">
    <location>
        <begin position="19"/>
        <end position="346"/>
    </location>
</feature>
<keyword evidence="6" id="KW-1185">Reference proteome</keyword>
<protein>
    <recommendedName>
        <fullName evidence="2">3-hydroxyisobutyryl-CoA hydrolase</fullName>
        <ecNumber evidence="2">3.1.2.4</ecNumber>
    </recommendedName>
</protein>
<dbReference type="PANTHER" id="PTHR43176">
    <property type="entry name" value="3-HYDROXYISOBUTYRYL-COA HYDROLASE-RELATED"/>
    <property type="match status" value="1"/>
</dbReference>
<dbReference type="Pfam" id="PF16113">
    <property type="entry name" value="ECH_2"/>
    <property type="match status" value="1"/>
</dbReference>
<reference evidence="5 6" key="1">
    <citation type="submission" date="2018-05" db="EMBL/GenBank/DDBJ databases">
        <title>The draft genome of strain NS-104.</title>
        <authorList>
            <person name="Hang P."/>
            <person name="Jiang J."/>
        </authorList>
    </citation>
    <scope>NUCLEOTIDE SEQUENCE [LARGE SCALE GENOMIC DNA]</scope>
    <source>
        <strain evidence="5 6">NS-104</strain>
    </source>
</reference>
<comment type="caution">
    <text evidence="5">The sequence shown here is derived from an EMBL/GenBank/DDBJ whole genome shotgun (WGS) entry which is preliminary data.</text>
</comment>
<dbReference type="GO" id="GO:0005829">
    <property type="term" value="C:cytosol"/>
    <property type="evidence" value="ECO:0007669"/>
    <property type="project" value="TreeGrafter"/>
</dbReference>
<dbReference type="PANTHER" id="PTHR43176:SF3">
    <property type="entry name" value="3-HYDROXYISOBUTYRYL-COA HYDROLASE, MITOCHONDRIAL"/>
    <property type="match status" value="1"/>
</dbReference>
<dbReference type="InterPro" id="IPR029045">
    <property type="entry name" value="ClpP/crotonase-like_dom_sf"/>
</dbReference>
<proteinExistence type="predicted"/>
<dbReference type="GO" id="GO:0003860">
    <property type="term" value="F:3-hydroxyisobutyryl-CoA hydrolase activity"/>
    <property type="evidence" value="ECO:0007669"/>
    <property type="project" value="UniProtKB-EC"/>
</dbReference>
<dbReference type="AlphaFoldDB" id="A0A2U2DLP0"/>
<dbReference type="InterPro" id="IPR032259">
    <property type="entry name" value="HIBYL-CoA-H"/>
</dbReference>
<dbReference type="RefSeq" id="WP_109460237.1">
    <property type="nucleotide sequence ID" value="NZ_QFBC01000011.1"/>
</dbReference>
<name>A0A2U2DLP0_9HYPH</name>
<dbReference type="SUPFAM" id="SSF52096">
    <property type="entry name" value="ClpP/crotonase"/>
    <property type="match status" value="1"/>
</dbReference>
<evidence type="ECO:0000259" key="4">
    <source>
        <dbReference type="Pfam" id="PF16113"/>
    </source>
</evidence>
<evidence type="ECO:0000256" key="1">
    <source>
        <dbReference type="ARBA" id="ARBA00001709"/>
    </source>
</evidence>
<dbReference type="EC" id="3.1.2.4" evidence="2"/>
<accession>A0A2U2DLP0</accession>
<comment type="catalytic activity">
    <reaction evidence="1">
        <text>3-hydroxy-2-methylpropanoyl-CoA + H2O = 3-hydroxy-2-methylpropanoate + CoA + H(+)</text>
        <dbReference type="Rhea" id="RHEA:20888"/>
        <dbReference type="ChEBI" id="CHEBI:11805"/>
        <dbReference type="ChEBI" id="CHEBI:15377"/>
        <dbReference type="ChEBI" id="CHEBI:15378"/>
        <dbReference type="ChEBI" id="CHEBI:57287"/>
        <dbReference type="ChEBI" id="CHEBI:57340"/>
        <dbReference type="EC" id="3.1.2.4"/>
    </reaction>
</comment>
<sequence length="356" mass="38021">MDVEVKADQPVVVTERGSVGHILLNRPKVLNSLNLDMVRVIDAALDRFEADKGIAAVVISGAGERGLCAGGDIRVLHESGRTGTDLAETFWREEYCLNARISRFPKPYVAFMDGITMGGGVGISAHGSHRVVTERTRFAMPETGIGFFPDVGASWLLTRSPGAFGTFLALTGEQIGAGEAIAGGLADFYVASDRLPDLLAALAALPVESSAETVSKTIAGFSAALSADRFAEVRDAIDRLFSFDSVEAILAALANEGSDFAQKTSETMQAKSPTSLKVTLALLRLGRASDSIEQCLEHEFAACAAVLKSDDFYEGIRAAIIDKDRNPHWAPAALPDVGQDIIARYLTPHLRPLFAR</sequence>
<keyword evidence="3 5" id="KW-0378">Hydrolase</keyword>
<dbReference type="Proteomes" id="UP000245252">
    <property type="component" value="Unassembled WGS sequence"/>
</dbReference>
<dbReference type="GO" id="GO:0006574">
    <property type="term" value="P:L-valine catabolic process"/>
    <property type="evidence" value="ECO:0007669"/>
    <property type="project" value="TreeGrafter"/>
</dbReference>
<gene>
    <name evidence="5" type="ORF">DEM27_21120</name>
</gene>
<dbReference type="NCBIfam" id="NF004127">
    <property type="entry name" value="PRK05617.1"/>
    <property type="match status" value="1"/>
</dbReference>
<evidence type="ECO:0000313" key="6">
    <source>
        <dbReference type="Proteomes" id="UP000245252"/>
    </source>
</evidence>
<dbReference type="OrthoDB" id="9790967at2"/>
<evidence type="ECO:0000256" key="3">
    <source>
        <dbReference type="ARBA" id="ARBA00022801"/>
    </source>
</evidence>
<dbReference type="CDD" id="cd06558">
    <property type="entry name" value="crotonase-like"/>
    <property type="match status" value="1"/>
</dbReference>
<evidence type="ECO:0000256" key="2">
    <source>
        <dbReference type="ARBA" id="ARBA00011915"/>
    </source>
</evidence>
<dbReference type="EMBL" id="QFBC01000011">
    <property type="protein sequence ID" value="PWE54212.1"/>
    <property type="molecule type" value="Genomic_DNA"/>
</dbReference>